<evidence type="ECO:0000256" key="20">
    <source>
        <dbReference type="ARBA" id="ARBA00044924"/>
    </source>
</evidence>
<proteinExistence type="inferred from homology"/>
<feature type="region of interest" description="Disordered" evidence="25">
    <location>
        <begin position="495"/>
        <end position="516"/>
    </location>
</feature>
<keyword evidence="7" id="KW-0458">Lysosome</keyword>
<evidence type="ECO:0000256" key="19">
    <source>
        <dbReference type="ARBA" id="ARBA00044919"/>
    </source>
</evidence>
<evidence type="ECO:0000256" key="22">
    <source>
        <dbReference type="ARBA" id="ARBA00045018"/>
    </source>
</evidence>
<keyword evidence="27" id="KW-0732">Signal</keyword>
<feature type="transmembrane region" description="Helical" evidence="26">
    <location>
        <begin position="467"/>
        <end position="486"/>
    </location>
</feature>
<evidence type="ECO:0000256" key="25">
    <source>
        <dbReference type="SAM" id="MobiDB-lite"/>
    </source>
</evidence>
<evidence type="ECO:0000256" key="9">
    <source>
        <dbReference type="ARBA" id="ARBA00044878"/>
    </source>
</evidence>
<evidence type="ECO:0000256" key="1">
    <source>
        <dbReference type="ARBA" id="ARBA00004155"/>
    </source>
</evidence>
<feature type="transmembrane region" description="Helical" evidence="26">
    <location>
        <begin position="57"/>
        <end position="75"/>
    </location>
</feature>
<comment type="catalytic activity">
    <reaction evidence="12">
        <text>L-lysyl-L-alpha-amino acid(out) = L-lysyl-L-alpha-amino acid(in)</text>
        <dbReference type="Rhea" id="RHEA:79387"/>
        <dbReference type="ChEBI" id="CHEBI:229965"/>
    </reaction>
</comment>
<evidence type="ECO:0000256" key="3">
    <source>
        <dbReference type="ARBA" id="ARBA00022448"/>
    </source>
</evidence>
<evidence type="ECO:0000313" key="28">
    <source>
        <dbReference type="EMBL" id="ETW06158.1"/>
    </source>
</evidence>
<keyword evidence="5 26" id="KW-1133">Transmembrane helix</keyword>
<dbReference type="PANTHER" id="PTHR23512">
    <property type="entry name" value="MAJOR FACILITATOR SUPERFAMILY DOMAIN-CONTAINING PROTEIN 1"/>
    <property type="match status" value="1"/>
</dbReference>
<evidence type="ECO:0000256" key="11">
    <source>
        <dbReference type="ARBA" id="ARBA00044884"/>
    </source>
</evidence>
<comment type="catalytic activity">
    <reaction evidence="20">
        <text>L-lysyl-glycine(out) = L-lysyl-glycine(in)</text>
        <dbReference type="Rhea" id="RHEA:79407"/>
        <dbReference type="ChEBI" id="CHEBI:191202"/>
    </reaction>
</comment>
<evidence type="ECO:0000256" key="26">
    <source>
        <dbReference type="SAM" id="Phobius"/>
    </source>
</evidence>
<name>A0A024UKK4_9STRA</name>
<comment type="subcellular location">
    <subcellularLocation>
        <location evidence="1">Lysosome membrane</location>
        <topology evidence="1">Multi-pass membrane protein</topology>
    </subcellularLocation>
</comment>
<dbReference type="GO" id="GO:0005765">
    <property type="term" value="C:lysosomal membrane"/>
    <property type="evidence" value="ECO:0007669"/>
    <property type="project" value="UniProtKB-SubCell"/>
</dbReference>
<comment type="catalytic activity">
    <reaction evidence="15">
        <text>L-arginyl-L-alpha-amino acid(out) = L-arginyl-L-alpha-amino acid(in)</text>
        <dbReference type="Rhea" id="RHEA:79371"/>
        <dbReference type="ChEBI" id="CHEBI:84315"/>
    </reaction>
</comment>
<evidence type="ECO:0000256" key="14">
    <source>
        <dbReference type="ARBA" id="ARBA00044898"/>
    </source>
</evidence>
<evidence type="ECO:0000256" key="23">
    <source>
        <dbReference type="ARBA" id="ARBA00045709"/>
    </source>
</evidence>
<comment type="function">
    <text evidence="23">Lysosomal dipeptide uniporter that selectively exports lysine, arginine or histidine-containing dipeptides with a net positive charge from the lysosome lumen into the cytosol. Could play a role in a specific type of protein O-glycosylation indirectly regulating macrophages migration and tissue invasion. Also essential for liver homeostasis.</text>
</comment>
<evidence type="ECO:0000256" key="2">
    <source>
        <dbReference type="ARBA" id="ARBA00008335"/>
    </source>
</evidence>
<evidence type="ECO:0000256" key="10">
    <source>
        <dbReference type="ARBA" id="ARBA00044881"/>
    </source>
</evidence>
<evidence type="ECO:0000256" key="21">
    <source>
        <dbReference type="ARBA" id="ARBA00044985"/>
    </source>
</evidence>
<evidence type="ECO:0000256" key="24">
    <source>
        <dbReference type="ARBA" id="ARBA00046376"/>
    </source>
</evidence>
<evidence type="ECO:0000256" key="15">
    <source>
        <dbReference type="ARBA" id="ARBA00044899"/>
    </source>
</evidence>
<feature type="transmembrane region" description="Helical" evidence="26">
    <location>
        <begin position="172"/>
        <end position="196"/>
    </location>
</feature>
<dbReference type="eggNOG" id="KOG4686">
    <property type="taxonomic scope" value="Eukaryota"/>
</dbReference>
<comment type="catalytic activity">
    <reaction evidence="16">
        <text>L-lysyl-L-lysine(out) = L-lysyl-L-lysine(in)</text>
        <dbReference type="Rhea" id="RHEA:79403"/>
        <dbReference type="ChEBI" id="CHEBI:229956"/>
    </reaction>
</comment>
<sequence>MLEKAATAKRWVLVLSSLLVVGLSYCYDNPGAMKSQLQQHFHRIPKSKYELFFNLTYSLYSVPNMVLPLFGGVLIDRVGVQTMTMVVASLVLVGQVIVALGCAAHNFDVILVGRIVFGLGGETMGVAQTKFLVTWFDMSELAFVFGLSNSFSTFATVLNYKWSPWIADHYQVTTALWVGAGVCGLSFMAALLLIQIDKKMHTTSEKSDKASLRDLKLFGWLYWLLALQALVSSCAMSFNNTATSVFLERDYFQQPPPLCQRCGLGYYTTYCDAISPHCPAVPPFAWPLPLLSKNCSIATAFDQFRCSKSPPYIQDEDINCDDLAWREGPFTHKYCATKSLAAETATSALSYNPMVQTGLAPLAGRLVDLFGRRPVVSLIAEIGIVVAHAAINYSHVVVTAPLLLLGVGQCFFVSSMSSSFPLVVPPRAIGTAYGLLAIVGNMGSAVTPLVVAALYGHYDRYIPHVQVLFVVFSVTNAVLGVGLVAMDKAHDGVLSRHPLPDPGDGGHKEPLMDALS</sequence>
<reference evidence="28" key="1">
    <citation type="submission" date="2013-12" db="EMBL/GenBank/DDBJ databases">
        <title>The Genome Sequence of Aphanomyces invadans NJM9701.</title>
        <authorList>
            <consortium name="The Broad Institute Genomics Platform"/>
            <person name="Russ C."/>
            <person name="Tyler B."/>
            <person name="van West P."/>
            <person name="Dieguez-Uribeondo J."/>
            <person name="Young S.K."/>
            <person name="Zeng Q."/>
            <person name="Gargeya S."/>
            <person name="Fitzgerald M."/>
            <person name="Abouelleil A."/>
            <person name="Alvarado L."/>
            <person name="Chapman S.B."/>
            <person name="Gainer-Dewar J."/>
            <person name="Goldberg J."/>
            <person name="Griggs A."/>
            <person name="Gujja S."/>
            <person name="Hansen M."/>
            <person name="Howarth C."/>
            <person name="Imamovic A."/>
            <person name="Ireland A."/>
            <person name="Larimer J."/>
            <person name="McCowan C."/>
            <person name="Murphy C."/>
            <person name="Pearson M."/>
            <person name="Poon T.W."/>
            <person name="Priest M."/>
            <person name="Roberts A."/>
            <person name="Saif S."/>
            <person name="Shea T."/>
            <person name="Sykes S."/>
            <person name="Wortman J."/>
            <person name="Nusbaum C."/>
            <person name="Birren B."/>
        </authorList>
    </citation>
    <scope>NUCLEOTIDE SEQUENCE [LARGE SCALE GENOMIC DNA]</scope>
    <source>
        <strain evidence="28">NJM9701</strain>
    </source>
</reference>
<evidence type="ECO:0000256" key="16">
    <source>
        <dbReference type="ARBA" id="ARBA00044900"/>
    </source>
</evidence>
<feature type="transmembrane region" description="Helical" evidence="26">
    <location>
        <begin position="87"/>
        <end position="107"/>
    </location>
</feature>
<dbReference type="GeneID" id="20080791"/>
<evidence type="ECO:0000256" key="12">
    <source>
        <dbReference type="ARBA" id="ARBA00044891"/>
    </source>
</evidence>
<dbReference type="AlphaFoldDB" id="A0A024UKK4"/>
<protein>
    <recommendedName>
        <fullName evidence="21">Lysosomal dipeptide transporter MFSD1</fullName>
    </recommendedName>
    <alternativeName>
        <fullName evidence="22">Major facilitator superfamily domain-containing protein 1</fullName>
    </alternativeName>
</protein>
<feature type="chain" id="PRO_5001535178" description="Lysosomal dipeptide transporter MFSD1" evidence="27">
    <location>
        <begin position="27"/>
        <end position="516"/>
    </location>
</feature>
<keyword evidence="3" id="KW-0813">Transport</keyword>
<comment type="catalytic activity">
    <reaction evidence="17">
        <text>L-arginyl-glycine(out) = L-arginyl-glycine(in)</text>
        <dbReference type="Rhea" id="RHEA:79391"/>
        <dbReference type="ChEBI" id="CHEBI:229955"/>
    </reaction>
</comment>
<feature type="compositionally biased region" description="Basic and acidic residues" evidence="25">
    <location>
        <begin position="504"/>
        <end position="516"/>
    </location>
</feature>
<dbReference type="STRING" id="157072.A0A024UKK4"/>
<evidence type="ECO:0000256" key="13">
    <source>
        <dbReference type="ARBA" id="ARBA00044893"/>
    </source>
</evidence>
<feature type="transmembrane region" description="Helical" evidence="26">
    <location>
        <begin position="220"/>
        <end position="239"/>
    </location>
</feature>
<dbReference type="VEuPathDB" id="FungiDB:H310_03741"/>
<dbReference type="Gene3D" id="1.20.1250.20">
    <property type="entry name" value="MFS general substrate transporter like domains"/>
    <property type="match status" value="2"/>
</dbReference>
<organism evidence="28">
    <name type="scientific">Aphanomyces invadans</name>
    <dbReference type="NCBI Taxonomy" id="157072"/>
    <lineage>
        <taxon>Eukaryota</taxon>
        <taxon>Sar</taxon>
        <taxon>Stramenopiles</taxon>
        <taxon>Oomycota</taxon>
        <taxon>Saprolegniomycetes</taxon>
        <taxon>Saprolegniales</taxon>
        <taxon>Verrucalvaceae</taxon>
        <taxon>Aphanomyces</taxon>
    </lineage>
</organism>
<comment type="catalytic activity">
    <reaction evidence="14">
        <text>L-aspartyl-L-lysine(out) = L-aspartyl-L-lysine(in)</text>
        <dbReference type="Rhea" id="RHEA:79411"/>
        <dbReference type="ChEBI" id="CHEBI:229953"/>
    </reaction>
</comment>
<evidence type="ECO:0000256" key="4">
    <source>
        <dbReference type="ARBA" id="ARBA00022692"/>
    </source>
</evidence>
<evidence type="ECO:0000256" key="17">
    <source>
        <dbReference type="ARBA" id="ARBA00044903"/>
    </source>
</evidence>
<comment type="catalytic activity">
    <reaction evidence="18">
        <text>L-histidyl-L-alpha-amino acid(out) = L-histidyl-L-alpha-amino acid(in)</text>
        <dbReference type="Rhea" id="RHEA:79379"/>
        <dbReference type="ChEBI" id="CHEBI:229964"/>
    </reaction>
</comment>
<comment type="subunit">
    <text evidence="24">Homodimer. Interacts with lysosomal protein GLMP (via lumenal domain); the interaction starts while both proteins are still in the endoplasmic reticulum and is required for stabilization of MFSD1 in lysosomes but has no direct effect on its targeting to lysosomes or transporter activity.</text>
</comment>
<feature type="transmembrane region" description="Helical" evidence="26">
    <location>
        <begin position="141"/>
        <end position="160"/>
    </location>
</feature>
<evidence type="ECO:0000256" key="5">
    <source>
        <dbReference type="ARBA" id="ARBA00022989"/>
    </source>
</evidence>
<gene>
    <name evidence="28" type="ORF">H310_03741</name>
</gene>
<evidence type="ECO:0000256" key="27">
    <source>
        <dbReference type="SAM" id="SignalP"/>
    </source>
</evidence>
<feature type="transmembrane region" description="Helical" evidence="26">
    <location>
        <begin position="431"/>
        <end position="455"/>
    </location>
</feature>
<keyword evidence="4 26" id="KW-0812">Transmembrane</keyword>
<evidence type="ECO:0000256" key="8">
    <source>
        <dbReference type="ARBA" id="ARBA00044876"/>
    </source>
</evidence>
<dbReference type="InterPro" id="IPR052187">
    <property type="entry name" value="MFSD1"/>
</dbReference>
<comment type="catalytic activity">
    <reaction evidence="11">
        <text>L-alpha-aminoacyl-L-histidine(out) = L-alpha-aminoacyl-L-histidine(in)</text>
        <dbReference type="Rhea" id="RHEA:79375"/>
        <dbReference type="ChEBI" id="CHEBI:229967"/>
    </reaction>
</comment>
<dbReference type="PANTHER" id="PTHR23512:SF3">
    <property type="entry name" value="MAJOR FACILITATOR SUPERFAMILY DOMAIN-CONTAINING PROTEIN 1"/>
    <property type="match status" value="1"/>
</dbReference>
<comment type="catalytic activity">
    <reaction evidence="19">
        <text>L-alanyl-L-lysine(out) = L-alanyl-L-lysine(in)</text>
        <dbReference type="Rhea" id="RHEA:79415"/>
        <dbReference type="ChEBI" id="CHEBI:192470"/>
    </reaction>
</comment>
<dbReference type="InterPro" id="IPR011701">
    <property type="entry name" value="MFS"/>
</dbReference>
<comment type="catalytic activity">
    <reaction evidence="8">
        <text>L-lysyl-L-alanine(out) = L-lysyl-L-alanine(in)</text>
        <dbReference type="Rhea" id="RHEA:79399"/>
        <dbReference type="ChEBI" id="CHEBI:229954"/>
    </reaction>
</comment>
<feature type="signal peptide" evidence="27">
    <location>
        <begin position="1"/>
        <end position="26"/>
    </location>
</feature>
<comment type="catalytic activity">
    <reaction evidence="9">
        <text>L-histidyl-glycine(out) = L-histidyl-glycine(in)</text>
        <dbReference type="Rhea" id="RHEA:79395"/>
        <dbReference type="ChEBI" id="CHEBI:229957"/>
    </reaction>
</comment>
<dbReference type="OrthoDB" id="73859at2759"/>
<evidence type="ECO:0000256" key="6">
    <source>
        <dbReference type="ARBA" id="ARBA00023136"/>
    </source>
</evidence>
<dbReference type="RefSeq" id="XP_008865935.1">
    <property type="nucleotide sequence ID" value="XM_008867713.1"/>
</dbReference>
<feature type="transmembrane region" description="Helical" evidence="26">
    <location>
        <begin position="402"/>
        <end position="424"/>
    </location>
</feature>
<comment type="catalytic activity">
    <reaction evidence="13">
        <text>L-alpha-aminoacyl-L-lysine(out) = L-alpha-aminoacyl-L-lysine(in)</text>
        <dbReference type="Rhea" id="RHEA:79383"/>
        <dbReference type="ChEBI" id="CHEBI:229966"/>
    </reaction>
</comment>
<comment type="similarity">
    <text evidence="2">Belongs to the major facilitator superfamily.</text>
</comment>
<dbReference type="EMBL" id="KI913956">
    <property type="protein sequence ID" value="ETW06158.1"/>
    <property type="molecule type" value="Genomic_DNA"/>
</dbReference>
<dbReference type="InterPro" id="IPR036259">
    <property type="entry name" value="MFS_trans_sf"/>
</dbReference>
<dbReference type="Pfam" id="PF07690">
    <property type="entry name" value="MFS_1"/>
    <property type="match status" value="2"/>
</dbReference>
<evidence type="ECO:0000256" key="18">
    <source>
        <dbReference type="ARBA" id="ARBA00044912"/>
    </source>
</evidence>
<dbReference type="SUPFAM" id="SSF103473">
    <property type="entry name" value="MFS general substrate transporter"/>
    <property type="match status" value="2"/>
</dbReference>
<dbReference type="GO" id="GO:0022857">
    <property type="term" value="F:transmembrane transporter activity"/>
    <property type="evidence" value="ECO:0007669"/>
    <property type="project" value="InterPro"/>
</dbReference>
<evidence type="ECO:0000256" key="7">
    <source>
        <dbReference type="ARBA" id="ARBA00023228"/>
    </source>
</evidence>
<keyword evidence="6 26" id="KW-0472">Membrane</keyword>
<comment type="catalytic activity">
    <reaction evidence="10">
        <text>L-alpha-aminoacyl-L-arginine(out) = L-alpha-aminoacyl-L-arginine(in)</text>
        <dbReference type="Rhea" id="RHEA:79367"/>
        <dbReference type="ChEBI" id="CHEBI:229968"/>
    </reaction>
</comment>
<accession>A0A024UKK4</accession>